<dbReference type="Proteomes" id="UP000006639">
    <property type="component" value="Chromosome"/>
</dbReference>
<organism evidence="1 2">
    <name type="scientific">Midichloria mitochondrii (strain IricVA)</name>
    <dbReference type="NCBI Taxonomy" id="696127"/>
    <lineage>
        <taxon>Bacteria</taxon>
        <taxon>Pseudomonadati</taxon>
        <taxon>Pseudomonadota</taxon>
        <taxon>Alphaproteobacteria</taxon>
        <taxon>Rickettsiales</taxon>
        <taxon>Candidatus Midichloriaceae</taxon>
        <taxon>Candidatus Midichloria</taxon>
    </lineage>
</organism>
<dbReference type="EMBL" id="CP002130">
    <property type="protein sequence ID" value="AEI89098.1"/>
    <property type="molecule type" value="Genomic_DNA"/>
</dbReference>
<sequence length="42" mass="4670">MHKASLQWKSMNRPLAGEACKTGHVKKANEPCNSISNITLKF</sequence>
<evidence type="ECO:0000313" key="2">
    <source>
        <dbReference type="Proteomes" id="UP000006639"/>
    </source>
</evidence>
<gene>
    <name evidence="1" type="ordered locus">midi_00808</name>
</gene>
<dbReference type="AlphaFoldDB" id="F7XWP9"/>
<dbReference type="KEGG" id="mmn:midi_00808"/>
<name>F7XWP9_MIDMI</name>
<protein>
    <submittedName>
        <fullName evidence="1">Putative transposase</fullName>
    </submittedName>
</protein>
<reference evidence="1 2" key="1">
    <citation type="journal article" date="2011" name="Mol. Biol. Evol.">
        <title>Phylogenomic evidence for the presence of a flagellum and cbb3 oxidase in the free-living mitochondrial ancestor.</title>
        <authorList>
            <person name="Sassera D."/>
            <person name="Lo N."/>
            <person name="Epis S."/>
            <person name="D'Auria G."/>
            <person name="Montagna M."/>
            <person name="Comandatore F."/>
            <person name="Horner D."/>
            <person name="Pereto J."/>
            <person name="Luciano A.M."/>
            <person name="Franciosi F."/>
            <person name="Ferri E."/>
            <person name="Crotti E."/>
            <person name="Bazzocchi C."/>
            <person name="Daffonchio D."/>
            <person name="Sacchi L."/>
            <person name="Moya A."/>
            <person name="Latorre A."/>
            <person name="Bandi C."/>
        </authorList>
    </citation>
    <scope>NUCLEOTIDE SEQUENCE [LARGE SCALE GENOMIC DNA]</scope>
    <source>
        <strain evidence="1 2">IricVA</strain>
    </source>
</reference>
<dbReference type="HOGENOM" id="CLU_3254134_0_0_5"/>
<proteinExistence type="predicted"/>
<accession>F7XWP9</accession>
<keyword evidence="2" id="KW-1185">Reference proteome</keyword>
<evidence type="ECO:0000313" key="1">
    <source>
        <dbReference type="EMBL" id="AEI89098.1"/>
    </source>
</evidence>